<accession>A0A3S2MZI6</accession>
<evidence type="ECO:0000313" key="3">
    <source>
        <dbReference type="Proteomes" id="UP000283210"/>
    </source>
</evidence>
<dbReference type="AlphaFoldDB" id="A0A3S2MZI6"/>
<dbReference type="Proteomes" id="UP000283210">
    <property type="component" value="Chromosome 8"/>
</dbReference>
<evidence type="ECO:0000313" key="2">
    <source>
        <dbReference type="EMBL" id="RVE70094.1"/>
    </source>
</evidence>
<reference evidence="2 3" key="2">
    <citation type="submission" date="2019-01" db="EMBL/GenBank/DDBJ databases">
        <title>A chromosome length genome reference of the Java medaka (oryzias javanicus).</title>
        <authorList>
            <person name="Herpin A."/>
            <person name="Takehana Y."/>
            <person name="Naruse K."/>
            <person name="Ansai S."/>
            <person name="Kawaguchi M."/>
        </authorList>
    </citation>
    <scope>NUCLEOTIDE SEQUENCE [LARGE SCALE GENOMIC DNA]</scope>
    <source>
        <strain evidence="2">RS831</strain>
        <tissue evidence="2">Whole body</tissue>
    </source>
</reference>
<organism evidence="2 3">
    <name type="scientific">Oryzias javanicus</name>
    <name type="common">Javanese ricefish</name>
    <name type="synonym">Aplocheilus javanicus</name>
    <dbReference type="NCBI Taxonomy" id="123683"/>
    <lineage>
        <taxon>Eukaryota</taxon>
        <taxon>Metazoa</taxon>
        <taxon>Chordata</taxon>
        <taxon>Craniata</taxon>
        <taxon>Vertebrata</taxon>
        <taxon>Euteleostomi</taxon>
        <taxon>Actinopterygii</taxon>
        <taxon>Neopterygii</taxon>
        <taxon>Teleostei</taxon>
        <taxon>Neoteleostei</taxon>
        <taxon>Acanthomorphata</taxon>
        <taxon>Ovalentaria</taxon>
        <taxon>Atherinomorphae</taxon>
        <taxon>Beloniformes</taxon>
        <taxon>Adrianichthyidae</taxon>
        <taxon>Oryziinae</taxon>
        <taxon>Oryzias</taxon>
    </lineage>
</organism>
<name>A0A3S2MZI6_ORYJA</name>
<proteinExistence type="predicted"/>
<feature type="region of interest" description="Disordered" evidence="1">
    <location>
        <begin position="1"/>
        <end position="22"/>
    </location>
</feature>
<protein>
    <submittedName>
        <fullName evidence="2">Uncharacterized protein</fullName>
    </submittedName>
</protein>
<gene>
    <name evidence="2" type="ORF">OJAV_G00084200</name>
</gene>
<evidence type="ECO:0000256" key="1">
    <source>
        <dbReference type="SAM" id="MobiDB-lite"/>
    </source>
</evidence>
<dbReference type="EMBL" id="CM012444">
    <property type="protein sequence ID" value="RVE70094.1"/>
    <property type="molecule type" value="Genomic_DNA"/>
</dbReference>
<reference evidence="2 3" key="1">
    <citation type="submission" date="2018-11" db="EMBL/GenBank/DDBJ databases">
        <authorList>
            <person name="Lopez-Roques C."/>
            <person name="Donnadieu C."/>
            <person name="Bouchez O."/>
            <person name="Klopp C."/>
            <person name="Cabau C."/>
            <person name="Zahm M."/>
        </authorList>
    </citation>
    <scope>NUCLEOTIDE SEQUENCE [LARGE SCALE GENOMIC DNA]</scope>
    <source>
        <strain evidence="2">RS831</strain>
        <tissue evidence="2">Whole body</tissue>
    </source>
</reference>
<sequence>MELKATGEASDPSPWTGTGHVVPGCTETLTLTELLVLRADPLLHVCLITPHLRPSPAACCSGAARAPPRAAAAVDCAVALMTRVRPRAAPLAAAGSAAGATAGGRSGAAEGRLRFRCDTPIPLQARHLGRRALIGWN</sequence>
<keyword evidence="3" id="KW-1185">Reference proteome</keyword>